<dbReference type="InterPro" id="IPR044202">
    <property type="entry name" value="LETM1/MDM38-like"/>
</dbReference>
<feature type="domain" description="Letm1 RBD" evidence="9">
    <location>
        <begin position="195"/>
        <end position="357"/>
    </location>
</feature>
<keyword evidence="2" id="KW-0812">Transmembrane</keyword>
<keyword evidence="3" id="KW-0999">Mitochondrion inner membrane</keyword>
<feature type="compositionally biased region" description="Low complexity" evidence="8">
    <location>
        <begin position="49"/>
        <end position="59"/>
    </location>
</feature>
<keyword evidence="11" id="KW-1185">Reference proteome</keyword>
<dbReference type="PROSITE" id="PS51758">
    <property type="entry name" value="LETM1_RBD"/>
    <property type="match status" value="1"/>
</dbReference>
<dbReference type="GO" id="GO:0043022">
    <property type="term" value="F:ribosome binding"/>
    <property type="evidence" value="ECO:0007669"/>
    <property type="project" value="InterPro"/>
</dbReference>
<feature type="region of interest" description="Disordered" evidence="8">
    <location>
        <begin position="38"/>
        <end position="74"/>
    </location>
</feature>
<keyword evidence="6" id="KW-0472">Membrane</keyword>
<dbReference type="Proteomes" id="UP000327118">
    <property type="component" value="Unassembled WGS sequence"/>
</dbReference>
<dbReference type="OrthoDB" id="73691at2759"/>
<sequence>MSSLCTARLLIPRYHPLFSTPIQSQRQRCDINFTSRGYASPSKTHTRPSSAVSSTATTTFANDVNPPPSTRPADLNLPDAISPSASTAEKLFRFVKIGRAYLSFYKTGLKNVYHNYRASLPIRRSLGLPPYLPISPPPAPSSSSSQDKQSVAFRKTILSAQLSRSNFQLVRRAAYDVQRMIPFTLILIICGEMTPIVVTNLPSAVTPFTCRVPRQTERDHSQRMARKRAALIAQQAATGVSVTPPATGSDEELVLLVKMYTNPKWIERATAEEVLRACAVLNLVHRHTRHSGLASLYRRKLQRYAEYLRLDDWLIRRCGGVWEMEAAEVKIAVEERGGVGVAEKDERQWLEKWLMQK</sequence>
<name>A0A5N6YZW4_9EURO</name>
<dbReference type="PANTHER" id="PTHR14009:SF6">
    <property type="entry name" value="LETM1 RBD DOMAIN-CONTAINING PROTEIN"/>
    <property type="match status" value="1"/>
</dbReference>
<evidence type="ECO:0000256" key="4">
    <source>
        <dbReference type="ARBA" id="ARBA00022989"/>
    </source>
</evidence>
<dbReference type="AlphaFoldDB" id="A0A5N6YZW4"/>
<gene>
    <name evidence="10" type="ORF">BDV28DRAFT_28736</name>
</gene>
<evidence type="ECO:0000256" key="2">
    <source>
        <dbReference type="ARBA" id="ARBA00022692"/>
    </source>
</evidence>
<evidence type="ECO:0000256" key="7">
    <source>
        <dbReference type="PROSITE-ProRule" id="PRU01094"/>
    </source>
</evidence>
<evidence type="ECO:0000256" key="8">
    <source>
        <dbReference type="SAM" id="MobiDB-lite"/>
    </source>
</evidence>
<comment type="subcellular location">
    <subcellularLocation>
        <location evidence="1">Mitochondrion inner membrane</location>
        <topology evidence="1">Single-pass membrane protein</topology>
    </subcellularLocation>
</comment>
<evidence type="ECO:0000259" key="9">
    <source>
        <dbReference type="PROSITE" id="PS51758"/>
    </source>
</evidence>
<dbReference type="GO" id="GO:0005743">
    <property type="term" value="C:mitochondrial inner membrane"/>
    <property type="evidence" value="ECO:0007669"/>
    <property type="project" value="UniProtKB-SubCell"/>
</dbReference>
<dbReference type="EMBL" id="ML739195">
    <property type="protein sequence ID" value="KAE8350954.1"/>
    <property type="molecule type" value="Genomic_DNA"/>
</dbReference>
<dbReference type="PANTHER" id="PTHR14009">
    <property type="entry name" value="LEUCINE ZIPPER-EF-HAND CONTAINING TRANSMEMBRANE PROTEIN"/>
    <property type="match status" value="1"/>
</dbReference>
<evidence type="ECO:0000256" key="1">
    <source>
        <dbReference type="ARBA" id="ARBA00004434"/>
    </source>
</evidence>
<evidence type="ECO:0000313" key="11">
    <source>
        <dbReference type="Proteomes" id="UP000327118"/>
    </source>
</evidence>
<proteinExistence type="predicted"/>
<evidence type="ECO:0000256" key="3">
    <source>
        <dbReference type="ARBA" id="ARBA00022792"/>
    </source>
</evidence>
<accession>A0A5N6YZW4</accession>
<dbReference type="InterPro" id="IPR033122">
    <property type="entry name" value="LETM1-like_RBD"/>
</dbReference>
<evidence type="ECO:0000256" key="6">
    <source>
        <dbReference type="ARBA" id="ARBA00023136"/>
    </source>
</evidence>
<keyword evidence="5 7" id="KW-0496">Mitochondrion</keyword>
<keyword evidence="4" id="KW-1133">Transmembrane helix</keyword>
<reference evidence="11" key="1">
    <citation type="submission" date="2019-04" db="EMBL/GenBank/DDBJ databases">
        <title>Friends and foes A comparative genomics studyof 23 Aspergillus species from section Flavi.</title>
        <authorList>
            <consortium name="DOE Joint Genome Institute"/>
            <person name="Kjaerbolling I."/>
            <person name="Vesth T."/>
            <person name="Frisvad J.C."/>
            <person name="Nybo J.L."/>
            <person name="Theobald S."/>
            <person name="Kildgaard S."/>
            <person name="Isbrandt T."/>
            <person name="Kuo A."/>
            <person name="Sato A."/>
            <person name="Lyhne E.K."/>
            <person name="Kogle M.E."/>
            <person name="Wiebenga A."/>
            <person name="Kun R.S."/>
            <person name="Lubbers R.J."/>
            <person name="Makela M.R."/>
            <person name="Barry K."/>
            <person name="Chovatia M."/>
            <person name="Clum A."/>
            <person name="Daum C."/>
            <person name="Haridas S."/>
            <person name="He G."/>
            <person name="LaButti K."/>
            <person name="Lipzen A."/>
            <person name="Mondo S."/>
            <person name="Riley R."/>
            <person name="Salamov A."/>
            <person name="Simmons B.A."/>
            <person name="Magnuson J.K."/>
            <person name="Henrissat B."/>
            <person name="Mortensen U.H."/>
            <person name="Larsen T.O."/>
            <person name="Devries R.P."/>
            <person name="Grigoriev I.V."/>
            <person name="Machida M."/>
            <person name="Baker S.E."/>
            <person name="Andersen M.R."/>
        </authorList>
    </citation>
    <scope>NUCLEOTIDE SEQUENCE [LARGE SCALE GENOMIC DNA]</scope>
    <source>
        <strain evidence="11">CBS 553.77</strain>
    </source>
</reference>
<dbReference type="GO" id="GO:0030003">
    <property type="term" value="P:intracellular monoatomic cation homeostasis"/>
    <property type="evidence" value="ECO:0007669"/>
    <property type="project" value="TreeGrafter"/>
</dbReference>
<evidence type="ECO:0000313" key="10">
    <source>
        <dbReference type="EMBL" id="KAE8350954.1"/>
    </source>
</evidence>
<organism evidence="10 11">
    <name type="scientific">Aspergillus coremiiformis</name>
    <dbReference type="NCBI Taxonomy" id="138285"/>
    <lineage>
        <taxon>Eukaryota</taxon>
        <taxon>Fungi</taxon>
        <taxon>Dikarya</taxon>
        <taxon>Ascomycota</taxon>
        <taxon>Pezizomycotina</taxon>
        <taxon>Eurotiomycetes</taxon>
        <taxon>Eurotiomycetidae</taxon>
        <taxon>Eurotiales</taxon>
        <taxon>Aspergillaceae</taxon>
        <taxon>Aspergillus</taxon>
        <taxon>Aspergillus subgen. Circumdati</taxon>
    </lineage>
</organism>
<protein>
    <recommendedName>
        <fullName evidence="9">Letm1 RBD domain-containing protein</fullName>
    </recommendedName>
</protein>
<dbReference type="Pfam" id="PF07766">
    <property type="entry name" value="LETM1_RBD"/>
    <property type="match status" value="1"/>
</dbReference>
<evidence type="ECO:0000256" key="5">
    <source>
        <dbReference type="ARBA" id="ARBA00023128"/>
    </source>
</evidence>